<accession>E0UET5</accession>
<dbReference type="RefSeq" id="WP_013321172.1">
    <property type="nucleotide sequence ID" value="NC_014501.1"/>
</dbReference>
<evidence type="ECO:0000313" key="1">
    <source>
        <dbReference type="EMBL" id="ADN13065.1"/>
    </source>
</evidence>
<dbReference type="KEGG" id="cyj:Cyan7822_1056"/>
<gene>
    <name evidence="1" type="ordered locus">Cyan7822_1056</name>
</gene>
<dbReference type="AlphaFoldDB" id="E0UET5"/>
<reference evidence="2" key="1">
    <citation type="journal article" date="2011" name="MBio">
        <title>Novel metabolic attributes of the genus Cyanothece, comprising a group of unicellular nitrogen-fixing Cyanobacteria.</title>
        <authorList>
            <person name="Bandyopadhyay A."/>
            <person name="Elvitigala T."/>
            <person name="Welsh E."/>
            <person name="Stockel J."/>
            <person name="Liberton M."/>
            <person name="Min H."/>
            <person name="Sherman L.A."/>
            <person name="Pakrasi H.B."/>
        </authorList>
    </citation>
    <scope>NUCLEOTIDE SEQUENCE [LARGE SCALE GENOMIC DNA]</scope>
    <source>
        <strain evidence="2">PCC 7822</strain>
    </source>
</reference>
<protein>
    <submittedName>
        <fullName evidence="1">Uncharacterized protein</fullName>
    </submittedName>
</protein>
<sequence length="142" mass="16744">MNITFAKFPNELEALNKFKENNESFSLIAARLLREFLGLNKEVNIKNDSYSELVERIEFLESNFNEKLEKQQKEITELTDFVKNYVVINKLKEKPEASTIELAVIKNEDNQSNSQKKEEKILIFTDDNELLHYLIRIVNIFL</sequence>
<name>E0UET5_GLOV7</name>
<dbReference type="HOGENOM" id="CLU_1812566_0_0_3"/>
<keyword evidence="2" id="KW-1185">Reference proteome</keyword>
<organism evidence="1 2">
    <name type="scientific">Gloeothece verrucosa (strain PCC 7822)</name>
    <name type="common">Cyanothece sp. (strain PCC 7822)</name>
    <dbReference type="NCBI Taxonomy" id="497965"/>
    <lineage>
        <taxon>Bacteria</taxon>
        <taxon>Bacillati</taxon>
        <taxon>Cyanobacteriota</taxon>
        <taxon>Cyanophyceae</taxon>
        <taxon>Oscillatoriophycideae</taxon>
        <taxon>Chroococcales</taxon>
        <taxon>Aphanothecaceae</taxon>
        <taxon>Gloeothece</taxon>
        <taxon>Gloeothece verrucosa</taxon>
    </lineage>
</organism>
<evidence type="ECO:0000313" key="2">
    <source>
        <dbReference type="Proteomes" id="UP000008206"/>
    </source>
</evidence>
<dbReference type="EMBL" id="CP002198">
    <property type="protein sequence ID" value="ADN13065.1"/>
    <property type="molecule type" value="Genomic_DNA"/>
</dbReference>
<proteinExistence type="predicted"/>
<dbReference type="Proteomes" id="UP000008206">
    <property type="component" value="Chromosome"/>
</dbReference>